<keyword evidence="1" id="KW-0175">Coiled coil</keyword>
<feature type="compositionally biased region" description="Polar residues" evidence="2">
    <location>
        <begin position="273"/>
        <end position="310"/>
    </location>
</feature>
<evidence type="ECO:0008006" key="5">
    <source>
        <dbReference type="Google" id="ProtNLM"/>
    </source>
</evidence>
<gene>
    <name evidence="3" type="ORF">CYY_006013</name>
</gene>
<feature type="coiled-coil region" evidence="1">
    <location>
        <begin position="623"/>
        <end position="666"/>
    </location>
</feature>
<keyword evidence="4" id="KW-1185">Reference proteome</keyword>
<feature type="compositionally biased region" description="Polar residues" evidence="2">
    <location>
        <begin position="52"/>
        <end position="61"/>
    </location>
</feature>
<organism evidence="3 4">
    <name type="scientific">Polysphondylium violaceum</name>
    <dbReference type="NCBI Taxonomy" id="133409"/>
    <lineage>
        <taxon>Eukaryota</taxon>
        <taxon>Amoebozoa</taxon>
        <taxon>Evosea</taxon>
        <taxon>Eumycetozoa</taxon>
        <taxon>Dictyostelia</taxon>
        <taxon>Dictyosteliales</taxon>
        <taxon>Dictyosteliaceae</taxon>
        <taxon>Polysphondylium</taxon>
    </lineage>
</organism>
<dbReference type="AlphaFoldDB" id="A0A8J4PU71"/>
<dbReference type="Proteomes" id="UP000695562">
    <property type="component" value="Unassembled WGS sequence"/>
</dbReference>
<feature type="compositionally biased region" description="Low complexity" evidence="2">
    <location>
        <begin position="534"/>
        <end position="560"/>
    </location>
</feature>
<comment type="caution">
    <text evidence="3">The sequence shown here is derived from an EMBL/GenBank/DDBJ whole genome shotgun (WGS) entry which is preliminary data.</text>
</comment>
<name>A0A8J4PU71_9MYCE</name>
<evidence type="ECO:0000256" key="2">
    <source>
        <dbReference type="SAM" id="MobiDB-lite"/>
    </source>
</evidence>
<dbReference type="PANTHER" id="PTHR13270:SF14">
    <property type="entry name" value="SEX DETERMINATION AND DOSAGE COMPENSATION PROTEIN SDC-2"/>
    <property type="match status" value="1"/>
</dbReference>
<feature type="region of interest" description="Disordered" evidence="2">
    <location>
        <begin position="204"/>
        <end position="374"/>
    </location>
</feature>
<dbReference type="CDD" id="cd06464">
    <property type="entry name" value="ACD_sHsps-like"/>
    <property type="match status" value="1"/>
</dbReference>
<feature type="compositionally biased region" description="Polar residues" evidence="2">
    <location>
        <begin position="228"/>
        <end position="253"/>
    </location>
</feature>
<evidence type="ECO:0000313" key="4">
    <source>
        <dbReference type="Proteomes" id="UP000695562"/>
    </source>
</evidence>
<accession>A0A8J4PU71</accession>
<feature type="region of interest" description="Disordered" evidence="2">
    <location>
        <begin position="26"/>
        <end position="70"/>
    </location>
</feature>
<feature type="region of interest" description="Disordered" evidence="2">
    <location>
        <begin position="473"/>
        <end position="562"/>
    </location>
</feature>
<feature type="compositionally biased region" description="Low complexity" evidence="2">
    <location>
        <begin position="504"/>
        <end position="527"/>
    </location>
</feature>
<proteinExistence type="predicted"/>
<feature type="compositionally biased region" description="Pro residues" evidence="2">
    <location>
        <begin position="316"/>
        <end position="330"/>
    </location>
</feature>
<protein>
    <recommendedName>
        <fullName evidence="5">SHSP domain-containing protein</fullName>
    </recommendedName>
</protein>
<feature type="compositionally biased region" description="Low complexity" evidence="2">
    <location>
        <begin position="331"/>
        <end position="373"/>
    </location>
</feature>
<evidence type="ECO:0000313" key="3">
    <source>
        <dbReference type="EMBL" id="KAF2072679.1"/>
    </source>
</evidence>
<sequence length="888" mass="97470">MDTSDYMLNINPLQEPSNLFMNLGFDQQQQQQQQQANQNCNNSKPNNNNANVDTPSTFFNDSSSPLNMLPSSPPLIQQQQSTQQQMIYPLNVKTETDSAITSPIITPTNAPLNPAVILTSPLTTTTTTTTTTTISANKPPLSQIYQHHHGSQQTHEHFLKLLTQIQKHQQQSTSFQTNHEIISAHTAAAAAAGVSTTTTPIIPLFESNTESPSSTTTTTSTTIESVPKKSTTVATRANISSPPNSPRKGSTRNSKIKIKTQQVHQQIQQHQTSPLLNSNTTTGACSSQSTPNLSPTMATSNVPSLNNFSLALSPPNTSPPQSPPLPPPLPNGDLIGPPNKKLNSSSSSLTNSHKLKSSNSGGNSSHKLNSSGNFDTKDGANSIATSSNSVNVNEDKKAVCLSFLKYYFNVNQNNTTPCLRRSLILSLYVNKIPQESRYRRPNDMANLCVVLYGYLFASLNESTIKEFISSHSNFVQKSKKDEKRKKRKRDRDDEKSNPLSPRGNTSNNNSATNTPSLMSSTPSNSNSIEPLDFNNWNNSANDQNSTTDDHMNNNSNSHHNGLPVISECEADEEETPVSLHDAFINCLKSCTLLPFLEFKPVSEIPCPPSDLPVSDSFYTYDDLIRWENELKDLRLSVKQQNQQQALANAQQQQQQQQTLAQQQQQQASATAATNQNNIQQQFQQIQQQQLQSLVQSPILSTQPLSPPSLSNSMMNIHYSAITPTISTDGIQLANNIQSSPFGLLDGNNSPTALTTSPTSTLNNSNSNWNLSDPMSGVLVNVYENIDSFIIYVAIPHSQNNTLKVTVNQYEVIIEGVISIPDTIYLPNGQEMQVPVSYPPTLQSQEFLEGSFQKHIPLNSPVSSSVVGKREGIIVIIARKDHQLHQPTY</sequence>
<feature type="compositionally biased region" description="Low complexity" evidence="2">
    <location>
        <begin position="27"/>
        <end position="51"/>
    </location>
</feature>
<dbReference type="PANTHER" id="PTHR13270">
    <property type="entry name" value="PROTEIN C20ORF116-RELATED"/>
    <property type="match status" value="1"/>
</dbReference>
<dbReference type="OrthoDB" id="20975at2759"/>
<dbReference type="EMBL" id="AJWJ01000258">
    <property type="protein sequence ID" value="KAF2072679.1"/>
    <property type="molecule type" value="Genomic_DNA"/>
</dbReference>
<feature type="compositionally biased region" description="Low complexity" evidence="2">
    <location>
        <begin position="206"/>
        <end position="225"/>
    </location>
</feature>
<evidence type="ECO:0000256" key="1">
    <source>
        <dbReference type="SAM" id="Coils"/>
    </source>
</evidence>
<reference evidence="3" key="1">
    <citation type="submission" date="2020-01" db="EMBL/GenBank/DDBJ databases">
        <title>Development of genomics and gene disruption for Polysphondylium violaceum indicates a role for the polyketide synthase stlB in stalk morphogenesis.</title>
        <authorList>
            <person name="Narita B."/>
            <person name="Kawabe Y."/>
            <person name="Kin K."/>
            <person name="Saito T."/>
            <person name="Gibbs R."/>
            <person name="Kuspa A."/>
            <person name="Muzny D."/>
            <person name="Queller D."/>
            <person name="Richards S."/>
            <person name="Strassman J."/>
            <person name="Sucgang R."/>
            <person name="Worley K."/>
            <person name="Schaap P."/>
        </authorList>
    </citation>
    <scope>NUCLEOTIDE SEQUENCE</scope>
    <source>
        <strain evidence="3">QSvi11</strain>
    </source>
</reference>
<feature type="compositionally biased region" description="Low complexity" evidence="2">
    <location>
        <begin position="259"/>
        <end position="272"/>
    </location>
</feature>